<geneLocation type="plasmid" evidence="1 2">
    <name>pBVIE03</name>
</geneLocation>
<name>A4JV83_BURVG</name>
<accession>A4JV83</accession>
<evidence type="ECO:0000313" key="2">
    <source>
        <dbReference type="Proteomes" id="UP000002287"/>
    </source>
</evidence>
<gene>
    <name evidence="1" type="ordered locus">Bcep1808_7309</name>
</gene>
<dbReference type="AlphaFoldDB" id="A4JV83"/>
<evidence type="ECO:0000313" key="1">
    <source>
        <dbReference type="EMBL" id="ABO60186.1"/>
    </source>
</evidence>
<dbReference type="KEGG" id="bvi:Bcep1808_7309"/>
<dbReference type="HOGENOM" id="CLU_1164159_0_0_4"/>
<protein>
    <submittedName>
        <fullName evidence="1">Uncharacterized protein</fullName>
    </submittedName>
</protein>
<proteinExistence type="predicted"/>
<dbReference type="Proteomes" id="UP000002287">
    <property type="component" value="Plasmid pBVIE03"/>
</dbReference>
<reference evidence="1 2" key="1">
    <citation type="submission" date="2007-03" db="EMBL/GenBank/DDBJ databases">
        <title>Complete sequence of plasmid pBVIE03 of Burkholderia vietnamiensis G4.</title>
        <authorList>
            <consortium name="US DOE Joint Genome Institute"/>
            <person name="Copeland A."/>
            <person name="Lucas S."/>
            <person name="Lapidus A."/>
            <person name="Barry K."/>
            <person name="Detter J.C."/>
            <person name="Glavina del Rio T."/>
            <person name="Hammon N."/>
            <person name="Israni S."/>
            <person name="Dalin E."/>
            <person name="Tice H."/>
            <person name="Pitluck S."/>
            <person name="Chain P."/>
            <person name="Malfatti S."/>
            <person name="Shin M."/>
            <person name="Vergez L."/>
            <person name="Schmutz J."/>
            <person name="Larimer F."/>
            <person name="Land M."/>
            <person name="Hauser L."/>
            <person name="Kyrpides N."/>
            <person name="Tiedje J."/>
            <person name="Richardson P."/>
        </authorList>
    </citation>
    <scope>NUCLEOTIDE SEQUENCE [LARGE SCALE GENOMIC DNA]</scope>
    <source>
        <strain evidence="2">G4 / LMG 22486</strain>
        <plasmid evidence="1 2">pBVIE03</plasmid>
    </source>
</reference>
<sequence length="238" mass="25927">MQKNVGNWYHARYRYLICLQDVQKTMRKILLRMVRCLAVPTSLALAGSGAFAAPPDTVPLNTTMAPDSAQASDAALTLASGFVQCDPSIALQRSELVSRGVRFLSPGQRIAPPELSTSVRMILVPQLPPIGQSERAADGKGFLTASAMYPLKRPMRLLNSEIKLTGIGQAAYFSIKPTIVAITLKFNRPVGDAVRALDARFGGAVSRRLGEEYASEHIWFTPDPANNSLTCYRHPDAQ</sequence>
<dbReference type="EMBL" id="CP000619">
    <property type="protein sequence ID" value="ABO60186.1"/>
    <property type="molecule type" value="Genomic_DNA"/>
</dbReference>
<keyword evidence="1" id="KW-0614">Plasmid</keyword>
<organism evidence="1 2">
    <name type="scientific">Burkholderia vietnamiensis (strain G4 / LMG 22486)</name>
    <name type="common">Burkholderia cepacia (strain R1808)</name>
    <dbReference type="NCBI Taxonomy" id="269482"/>
    <lineage>
        <taxon>Bacteria</taxon>
        <taxon>Pseudomonadati</taxon>
        <taxon>Pseudomonadota</taxon>
        <taxon>Betaproteobacteria</taxon>
        <taxon>Burkholderiales</taxon>
        <taxon>Burkholderiaceae</taxon>
        <taxon>Burkholderia</taxon>
        <taxon>Burkholderia cepacia complex</taxon>
    </lineage>
</organism>